<evidence type="ECO:0000313" key="1">
    <source>
        <dbReference type="EMBL" id="KAG7088071.1"/>
    </source>
</evidence>
<organism evidence="1 2">
    <name type="scientific">Marasmius oreades</name>
    <name type="common">fairy-ring Marasmius</name>
    <dbReference type="NCBI Taxonomy" id="181124"/>
    <lineage>
        <taxon>Eukaryota</taxon>
        <taxon>Fungi</taxon>
        <taxon>Dikarya</taxon>
        <taxon>Basidiomycota</taxon>
        <taxon>Agaricomycotina</taxon>
        <taxon>Agaricomycetes</taxon>
        <taxon>Agaricomycetidae</taxon>
        <taxon>Agaricales</taxon>
        <taxon>Marasmiineae</taxon>
        <taxon>Marasmiaceae</taxon>
        <taxon>Marasmius</taxon>
    </lineage>
</organism>
<dbReference type="Proteomes" id="UP001049176">
    <property type="component" value="Chromosome 8"/>
</dbReference>
<dbReference type="KEGG" id="more:E1B28_012102"/>
<proteinExistence type="predicted"/>
<accession>A0A9P7RRT0</accession>
<dbReference type="RefSeq" id="XP_043004542.1">
    <property type="nucleotide sequence ID" value="XM_043157176.1"/>
</dbReference>
<gene>
    <name evidence="1" type="ORF">E1B28_012102</name>
</gene>
<dbReference type="OrthoDB" id="5404599at2759"/>
<sequence>MGYSHIPHLVALRPILSPIIERFDIPISMCHGDMNICNLIFEGGLQNWREGQSRISFVDWEQAGWMPSYWDALKGTWLEFEKDTEWMRVMRAVFVEYNDILDADWEWRTRSQIPIL</sequence>
<keyword evidence="2" id="KW-1185">Reference proteome</keyword>
<dbReference type="SUPFAM" id="SSF56112">
    <property type="entry name" value="Protein kinase-like (PK-like)"/>
    <property type="match status" value="1"/>
</dbReference>
<evidence type="ECO:0008006" key="3">
    <source>
        <dbReference type="Google" id="ProtNLM"/>
    </source>
</evidence>
<dbReference type="InterPro" id="IPR011009">
    <property type="entry name" value="Kinase-like_dom_sf"/>
</dbReference>
<dbReference type="GeneID" id="66081177"/>
<dbReference type="Gene3D" id="3.90.1200.10">
    <property type="match status" value="1"/>
</dbReference>
<name>A0A9P7RRT0_9AGAR</name>
<dbReference type="AlphaFoldDB" id="A0A9P7RRT0"/>
<dbReference type="EMBL" id="CM032188">
    <property type="protein sequence ID" value="KAG7088071.1"/>
    <property type="molecule type" value="Genomic_DNA"/>
</dbReference>
<comment type="caution">
    <text evidence="1">The sequence shown here is derived from an EMBL/GenBank/DDBJ whole genome shotgun (WGS) entry which is preliminary data.</text>
</comment>
<protein>
    <recommendedName>
        <fullName evidence="3">Aminoglycoside phosphotransferase domain-containing protein</fullName>
    </recommendedName>
</protein>
<reference evidence="1" key="1">
    <citation type="journal article" date="2021" name="Genome Biol. Evol.">
        <title>The assembled and annotated genome of the fairy-ring fungus Marasmius oreades.</title>
        <authorList>
            <person name="Hiltunen M."/>
            <person name="Ament-Velasquez S.L."/>
            <person name="Johannesson H."/>
        </authorList>
    </citation>
    <scope>NUCLEOTIDE SEQUENCE</scope>
    <source>
        <strain evidence="1">03SP1</strain>
    </source>
</reference>
<evidence type="ECO:0000313" key="2">
    <source>
        <dbReference type="Proteomes" id="UP001049176"/>
    </source>
</evidence>